<feature type="transmembrane region" description="Helical" evidence="2">
    <location>
        <begin position="218"/>
        <end position="237"/>
    </location>
</feature>
<keyword evidence="5" id="KW-1185">Reference proteome</keyword>
<keyword evidence="2" id="KW-0812">Transmembrane</keyword>
<evidence type="ECO:0000256" key="2">
    <source>
        <dbReference type="SAM" id="Phobius"/>
    </source>
</evidence>
<accession>A0A7X2TJA7</accession>
<feature type="transmembrane region" description="Helical" evidence="2">
    <location>
        <begin position="168"/>
        <end position="184"/>
    </location>
</feature>
<reference evidence="4 5" key="1">
    <citation type="submission" date="2019-08" db="EMBL/GenBank/DDBJ databases">
        <title>In-depth cultivation of the pig gut microbiome towards novel bacterial diversity and tailored functional studies.</title>
        <authorList>
            <person name="Wylensek D."/>
            <person name="Hitch T.C.A."/>
            <person name="Clavel T."/>
        </authorList>
    </citation>
    <scope>NUCLEOTIDE SEQUENCE [LARGE SCALE GENOMIC DNA]</scope>
    <source>
        <strain evidence="4 5">BSM-380-WT-5A</strain>
    </source>
</reference>
<dbReference type="PANTHER" id="PTHR42736:SF1">
    <property type="entry name" value="PROTEIN-GLUTAMINE GAMMA-GLUTAMYLTRANSFERASE"/>
    <property type="match status" value="1"/>
</dbReference>
<feature type="transmembrane region" description="Helical" evidence="2">
    <location>
        <begin position="190"/>
        <end position="206"/>
    </location>
</feature>
<dbReference type="InterPro" id="IPR002931">
    <property type="entry name" value="Transglutaminase-like"/>
</dbReference>
<dbReference type="Proteomes" id="UP000440513">
    <property type="component" value="Unassembled WGS sequence"/>
</dbReference>
<feature type="compositionally biased region" description="Low complexity" evidence="1">
    <location>
        <begin position="610"/>
        <end position="619"/>
    </location>
</feature>
<dbReference type="PANTHER" id="PTHR42736">
    <property type="entry name" value="PROTEIN-GLUTAMINE GAMMA-GLUTAMYLTRANSFERASE"/>
    <property type="match status" value="1"/>
</dbReference>
<feature type="domain" description="Transglutaminase-like" evidence="3">
    <location>
        <begin position="501"/>
        <end position="576"/>
    </location>
</feature>
<protein>
    <submittedName>
        <fullName evidence="4">Transglutaminase domain-containing protein</fullName>
    </submittedName>
</protein>
<feature type="compositionally biased region" description="Polar residues" evidence="1">
    <location>
        <begin position="578"/>
        <end position="609"/>
    </location>
</feature>
<dbReference type="EMBL" id="VUMS01000001">
    <property type="protein sequence ID" value="MST65198.1"/>
    <property type="molecule type" value="Genomic_DNA"/>
</dbReference>
<feature type="compositionally biased region" description="Low complexity" evidence="1">
    <location>
        <begin position="629"/>
        <end position="649"/>
    </location>
</feature>
<sequence>MRRQTEEWHPTGIQVAGEKKIKIESRRRQQKHGVLLRCVYLYLCMVGTILTFRLDLGMKFRVLPVAGVLLLFVLLAILKSIWRPWGRWVYRGAYLLIFLTGGLGWKHLAAGWQAAENSIRHQLSVYYGVTLAEKTPLLSGERGELLLIVIFALFFWSMETAVVRKGRAGLLVASEILIVLLELMCGCRFLQPGIFLIGGSLLALLAMGQNHGVSNQRILYRSGLWAGGLVLCLSLLAGPAGSMLAKQTNGWNEWLYQKVQKKTSEISRAMESQNGLFGNHNPTADGSLNNYPVEQKDEIDLTVHTSGKPVHNMYLRGFTGGTYQGNYWSGVDQKDFADAFSEADSGWQVQNILYRYIGSRSSEGEGTVTVTRENPGGDYGYIPYGCAVPDDENVQADGCYASAGKEISYQGYVNWTEWMDPQPSKDAESEIESAYREYVAKEYLKVPVEGLDHLRSYCEQQNLQSVQEVIDFVVRDVQEGRTYSMDLEPVPADRDFAEYFFFDQKKGYCIHYATTATLMFRLLGVPARYVTGYVVTPEEFTEDGDGYTAQVPDTQAHAWVEVYRSGKGWIPVEVTPGYQENTGGNENQEVTGEESTLTPEPTAEQSQDATPELTETPQPEQEEASLTPESENGQGTEEQETNTENGSGEQRPEGIGHAFLKLFVILLILVGLAGGSVGIVALRRKRILQERNSCFFQKDINRGICEISYAIYGIFRDAKEAGVLQEVPEQNDDREFARQTEKILPWMEEGTYTAIVELVERASFGPDPLTKKDRTRCYQFYESLEQQFWTQMPKQKRFWWKYMKAYKTS</sequence>
<dbReference type="AlphaFoldDB" id="A0A7X2TJA7"/>
<dbReference type="InterPro" id="IPR038765">
    <property type="entry name" value="Papain-like_cys_pep_sf"/>
</dbReference>
<evidence type="ECO:0000256" key="1">
    <source>
        <dbReference type="SAM" id="MobiDB-lite"/>
    </source>
</evidence>
<evidence type="ECO:0000259" key="3">
    <source>
        <dbReference type="SMART" id="SM00460"/>
    </source>
</evidence>
<feature type="transmembrane region" description="Helical" evidence="2">
    <location>
        <begin position="659"/>
        <end position="682"/>
    </location>
</feature>
<dbReference type="RefSeq" id="WP_154431095.1">
    <property type="nucleotide sequence ID" value="NZ_VUMS01000001.1"/>
</dbReference>
<evidence type="ECO:0000313" key="4">
    <source>
        <dbReference type="EMBL" id="MST65198.1"/>
    </source>
</evidence>
<feature type="region of interest" description="Disordered" evidence="1">
    <location>
        <begin position="574"/>
        <end position="652"/>
    </location>
</feature>
<organism evidence="4 5">
    <name type="scientific">Oliverpabstia intestinalis</name>
    <dbReference type="NCBI Taxonomy" id="2606633"/>
    <lineage>
        <taxon>Bacteria</taxon>
        <taxon>Bacillati</taxon>
        <taxon>Bacillota</taxon>
        <taxon>Clostridia</taxon>
        <taxon>Lachnospirales</taxon>
        <taxon>Lachnospiraceae</taxon>
        <taxon>Oliverpabstia</taxon>
    </lineage>
</organism>
<name>A0A7X2TJA7_9FIRM</name>
<proteinExistence type="predicted"/>
<keyword evidence="2" id="KW-1133">Transmembrane helix</keyword>
<keyword evidence="2" id="KW-0472">Membrane</keyword>
<dbReference type="SMART" id="SM00460">
    <property type="entry name" value="TGc"/>
    <property type="match status" value="1"/>
</dbReference>
<dbReference type="Pfam" id="PF01841">
    <property type="entry name" value="Transglut_core"/>
    <property type="match status" value="1"/>
</dbReference>
<dbReference type="Gene3D" id="3.10.620.30">
    <property type="match status" value="1"/>
</dbReference>
<feature type="transmembrane region" description="Helical" evidence="2">
    <location>
        <begin position="60"/>
        <end position="82"/>
    </location>
</feature>
<feature type="transmembrane region" description="Helical" evidence="2">
    <location>
        <begin position="34"/>
        <end position="54"/>
    </location>
</feature>
<feature type="transmembrane region" description="Helical" evidence="2">
    <location>
        <begin position="94"/>
        <end position="115"/>
    </location>
</feature>
<gene>
    <name evidence="4" type="ORF">FYJ57_00275</name>
</gene>
<feature type="transmembrane region" description="Helical" evidence="2">
    <location>
        <begin position="135"/>
        <end position="156"/>
    </location>
</feature>
<comment type="caution">
    <text evidence="4">The sequence shown here is derived from an EMBL/GenBank/DDBJ whole genome shotgun (WGS) entry which is preliminary data.</text>
</comment>
<dbReference type="InterPro" id="IPR052901">
    <property type="entry name" value="Bact_TGase-like"/>
</dbReference>
<dbReference type="SUPFAM" id="SSF54001">
    <property type="entry name" value="Cysteine proteinases"/>
    <property type="match status" value="1"/>
</dbReference>
<evidence type="ECO:0000313" key="5">
    <source>
        <dbReference type="Proteomes" id="UP000440513"/>
    </source>
</evidence>